<keyword evidence="1" id="KW-0732">Signal</keyword>
<feature type="chain" id="PRO_5007160161" evidence="1">
    <location>
        <begin position="20"/>
        <end position="424"/>
    </location>
</feature>
<dbReference type="Proteomes" id="UP000069001">
    <property type="component" value="Unassembled WGS sequence"/>
</dbReference>
<sequence length="424" mass="42074">MKKVIVVAALAFGTIGAHAQSELISGLAGRIAQNVTTKSLNVSGATALGNASVTGTLGVTGATTLGTTTVTAPASGTTIWANSYSTTQSSANVPTVDYQFNALADYGSFPDTSTHFGFVVNGGKSVSTANTTGSWQLFRAGYTGYGGADTSSFITAAQLIMQPTPSSYNNSGNFTGSNPECIMVAGMTPTSCVGEESDVKTAVAPTNIREGIRISDIGSTAGTFGVNTDAGIGIVNGGGIGFQNGILFGDPVTSSTFPVPAGGRLIQTVATSTALQSFVDFSNISGAPTSAALTLPANIREACFGSVSNCTGGAIVSGTTANGGQLVFNNNQIAFNWASPVFTVSSVGNVSASGTLSVSGATTLGAPVVLPMYTVAGLPACTSGNKGAMAAVSDATSPAYNATLTGGGSVSVPAYCNGSNWTAH</sequence>
<gene>
    <name evidence="2" type="ORF">WS90_08010</name>
</gene>
<dbReference type="EMBL" id="LOYH01000027">
    <property type="protein sequence ID" value="KVK86206.1"/>
    <property type="molecule type" value="Genomic_DNA"/>
</dbReference>
<proteinExistence type="predicted"/>
<dbReference type="AlphaFoldDB" id="A0A118KL55"/>
<feature type="signal peptide" evidence="1">
    <location>
        <begin position="1"/>
        <end position="19"/>
    </location>
</feature>
<accession>A0A118KL55</accession>
<evidence type="ECO:0000256" key="1">
    <source>
        <dbReference type="SAM" id="SignalP"/>
    </source>
</evidence>
<evidence type="ECO:0000313" key="3">
    <source>
        <dbReference type="Proteomes" id="UP000069001"/>
    </source>
</evidence>
<organism evidence="2 3">
    <name type="scientific">Burkholderia cepacia</name>
    <name type="common">Pseudomonas cepacia</name>
    <dbReference type="NCBI Taxonomy" id="292"/>
    <lineage>
        <taxon>Bacteria</taxon>
        <taxon>Pseudomonadati</taxon>
        <taxon>Pseudomonadota</taxon>
        <taxon>Betaproteobacteria</taxon>
        <taxon>Burkholderiales</taxon>
        <taxon>Burkholderiaceae</taxon>
        <taxon>Burkholderia</taxon>
        <taxon>Burkholderia cepacia complex</taxon>
    </lineage>
</organism>
<name>A0A118KL55_BURCE</name>
<protein>
    <submittedName>
        <fullName evidence="2">Uncharacterized protein</fullName>
    </submittedName>
</protein>
<evidence type="ECO:0000313" key="2">
    <source>
        <dbReference type="EMBL" id="KVK86206.1"/>
    </source>
</evidence>
<comment type="caution">
    <text evidence="2">The sequence shown here is derived from an EMBL/GenBank/DDBJ whole genome shotgun (WGS) entry which is preliminary data.</text>
</comment>
<reference evidence="2 3" key="1">
    <citation type="submission" date="2015-11" db="EMBL/GenBank/DDBJ databases">
        <title>Expanding the genomic diversity of Burkholderia species for the development of highly accurate diagnostics.</title>
        <authorList>
            <person name="Sahl J."/>
            <person name="Keim P."/>
            <person name="Wagner D."/>
        </authorList>
    </citation>
    <scope>NUCLEOTIDE SEQUENCE [LARGE SCALE GENOMIC DNA]</scope>
    <source>
        <strain evidence="2 3">MSMB1302</strain>
    </source>
</reference>